<proteinExistence type="predicted"/>
<dbReference type="EMBL" id="JACTNZ010000010">
    <property type="protein sequence ID" value="KAG5529518.1"/>
    <property type="molecule type" value="Genomic_DNA"/>
</dbReference>
<name>A0AAV6IMI6_9ERIC</name>
<protein>
    <submittedName>
        <fullName evidence="1">Uncharacterized protein</fullName>
    </submittedName>
</protein>
<comment type="caution">
    <text evidence="1">The sequence shown here is derived from an EMBL/GenBank/DDBJ whole genome shotgun (WGS) entry which is preliminary data.</text>
</comment>
<reference evidence="1" key="1">
    <citation type="submission" date="2020-08" db="EMBL/GenBank/DDBJ databases">
        <title>Plant Genome Project.</title>
        <authorList>
            <person name="Zhang R.-G."/>
        </authorList>
    </citation>
    <scope>NUCLEOTIDE SEQUENCE</scope>
    <source>
        <strain evidence="1">WSP0</strain>
        <tissue evidence="1">Leaf</tissue>
    </source>
</reference>
<evidence type="ECO:0000313" key="2">
    <source>
        <dbReference type="Proteomes" id="UP000823749"/>
    </source>
</evidence>
<organism evidence="1 2">
    <name type="scientific">Rhododendron griersonianum</name>
    <dbReference type="NCBI Taxonomy" id="479676"/>
    <lineage>
        <taxon>Eukaryota</taxon>
        <taxon>Viridiplantae</taxon>
        <taxon>Streptophyta</taxon>
        <taxon>Embryophyta</taxon>
        <taxon>Tracheophyta</taxon>
        <taxon>Spermatophyta</taxon>
        <taxon>Magnoliopsida</taxon>
        <taxon>eudicotyledons</taxon>
        <taxon>Gunneridae</taxon>
        <taxon>Pentapetalae</taxon>
        <taxon>asterids</taxon>
        <taxon>Ericales</taxon>
        <taxon>Ericaceae</taxon>
        <taxon>Ericoideae</taxon>
        <taxon>Rhodoreae</taxon>
        <taxon>Rhododendron</taxon>
    </lineage>
</organism>
<dbReference type="AlphaFoldDB" id="A0AAV6IMI6"/>
<keyword evidence="2" id="KW-1185">Reference proteome</keyword>
<sequence length="111" mass="12222">MGMKCDPNCDPNATSVHRLSPVSETVSGGDIFGYGDVYAMVTISRKVFRYGAAARFAARLRAELGFEDFVSCQRIYGRHHSYYYGYVGASNSRSQLGNLIGPSNQWTGPIK</sequence>
<accession>A0AAV6IMI6</accession>
<gene>
    <name evidence="1" type="ORF">RHGRI_030048</name>
</gene>
<dbReference type="Proteomes" id="UP000823749">
    <property type="component" value="Chromosome 10"/>
</dbReference>
<evidence type="ECO:0000313" key="1">
    <source>
        <dbReference type="EMBL" id="KAG5529518.1"/>
    </source>
</evidence>